<evidence type="ECO:0000313" key="1">
    <source>
        <dbReference type="EMBL" id="SEF46953.1"/>
    </source>
</evidence>
<dbReference type="Proteomes" id="UP000236731">
    <property type="component" value="Unassembled WGS sequence"/>
</dbReference>
<keyword evidence="2" id="KW-1185">Reference proteome</keyword>
<reference evidence="2" key="1">
    <citation type="submission" date="2016-10" db="EMBL/GenBank/DDBJ databases">
        <authorList>
            <person name="Varghese N."/>
            <person name="Submissions S."/>
        </authorList>
    </citation>
    <scope>NUCLEOTIDE SEQUENCE [LARGE SCALE GENOMIC DNA]</scope>
    <source>
        <strain evidence="2">DSM 22361</strain>
    </source>
</reference>
<name>A0A1H5S8L9_9SPHI</name>
<dbReference type="AlphaFoldDB" id="A0A1H5S8L9"/>
<protein>
    <submittedName>
        <fullName evidence="1">Uncharacterized protein</fullName>
    </submittedName>
</protein>
<accession>A0A1H5S8L9</accession>
<sequence>MKKAKSISINKQEDMKKIALRILAVAMVFLVFTSCSKEFFEPIGVYEEEININVTKVYQISPAEMRVDFMVQNLSDYDYSPSVDGQFFVEFSIFSTSGYETYNEVPIDRLYSGEGYRDYIIVPIDPRMNYNINDLQYTVYNAGR</sequence>
<dbReference type="PROSITE" id="PS51257">
    <property type="entry name" value="PROKAR_LIPOPROTEIN"/>
    <property type="match status" value="1"/>
</dbReference>
<proteinExistence type="predicted"/>
<organism evidence="1 2">
    <name type="scientific">Sphingobacterium lactis</name>
    <dbReference type="NCBI Taxonomy" id="797291"/>
    <lineage>
        <taxon>Bacteria</taxon>
        <taxon>Pseudomonadati</taxon>
        <taxon>Bacteroidota</taxon>
        <taxon>Sphingobacteriia</taxon>
        <taxon>Sphingobacteriales</taxon>
        <taxon>Sphingobacteriaceae</taxon>
        <taxon>Sphingobacterium</taxon>
    </lineage>
</organism>
<evidence type="ECO:0000313" key="2">
    <source>
        <dbReference type="Proteomes" id="UP000236731"/>
    </source>
</evidence>
<gene>
    <name evidence="1" type="ORF">SAMN05421877_101196</name>
</gene>
<dbReference type="EMBL" id="FNUT01000001">
    <property type="protein sequence ID" value="SEF46953.1"/>
    <property type="molecule type" value="Genomic_DNA"/>
</dbReference>